<dbReference type="EMBL" id="CYSD01000016">
    <property type="protein sequence ID" value="CUH76947.1"/>
    <property type="molecule type" value="Genomic_DNA"/>
</dbReference>
<name>A0A0P1GQS6_9RHOB</name>
<dbReference type="STRING" id="928856.SAMN04488049_12530"/>
<organism evidence="1 2">
    <name type="scientific">Tritonibacter multivorans</name>
    <dbReference type="NCBI Taxonomy" id="928856"/>
    <lineage>
        <taxon>Bacteria</taxon>
        <taxon>Pseudomonadati</taxon>
        <taxon>Pseudomonadota</taxon>
        <taxon>Alphaproteobacteria</taxon>
        <taxon>Rhodobacterales</taxon>
        <taxon>Paracoccaceae</taxon>
        <taxon>Tritonibacter</taxon>
    </lineage>
</organism>
<proteinExistence type="predicted"/>
<keyword evidence="2" id="KW-1185">Reference proteome</keyword>
<dbReference type="AlphaFoldDB" id="A0A0P1GQS6"/>
<gene>
    <name evidence="1" type="ORF">TRM7557_01136</name>
</gene>
<accession>A0A0P1GQS6</accession>
<dbReference type="Proteomes" id="UP000052022">
    <property type="component" value="Unassembled WGS sequence"/>
</dbReference>
<evidence type="ECO:0000313" key="2">
    <source>
        <dbReference type="Proteomes" id="UP000052022"/>
    </source>
</evidence>
<sequence length="79" mass="8479">MPVVENHTGHALGELTSSTLLGSDGIEHDECNPFLCNSLALILLTSDAVFDQSEAVLGWQVGHLSTLEEPDNPDRPPNL</sequence>
<protein>
    <submittedName>
        <fullName evidence="1">Uncharacterized protein</fullName>
    </submittedName>
</protein>
<evidence type="ECO:0000313" key="1">
    <source>
        <dbReference type="EMBL" id="CUH76947.1"/>
    </source>
</evidence>
<reference evidence="1 2" key="1">
    <citation type="submission" date="2015-09" db="EMBL/GenBank/DDBJ databases">
        <authorList>
            <consortium name="Swine Surveillance"/>
        </authorList>
    </citation>
    <scope>NUCLEOTIDE SEQUENCE [LARGE SCALE GENOMIC DNA]</scope>
    <source>
        <strain evidence="1 2">CECT 7557</strain>
    </source>
</reference>